<feature type="signal peptide" evidence="1">
    <location>
        <begin position="1"/>
        <end position="20"/>
    </location>
</feature>
<dbReference type="STRING" id="364197.SAMN05216296_2255"/>
<dbReference type="Pfam" id="PF10972">
    <property type="entry name" value="CsiV"/>
    <property type="match status" value="1"/>
</dbReference>
<evidence type="ECO:0000256" key="1">
    <source>
        <dbReference type="SAM" id="SignalP"/>
    </source>
</evidence>
<organism evidence="2 3">
    <name type="scientific">Pseudomonas pohangensis</name>
    <dbReference type="NCBI Taxonomy" id="364197"/>
    <lineage>
        <taxon>Bacteria</taxon>
        <taxon>Pseudomonadati</taxon>
        <taxon>Pseudomonadota</taxon>
        <taxon>Gammaproteobacteria</taxon>
        <taxon>Pseudomonadales</taxon>
        <taxon>Pseudomonadaceae</taxon>
        <taxon>Pseudomonas</taxon>
    </lineage>
</organism>
<dbReference type="RefSeq" id="WP_090195138.1">
    <property type="nucleotide sequence ID" value="NZ_LT629785.1"/>
</dbReference>
<evidence type="ECO:0000313" key="3">
    <source>
        <dbReference type="Proteomes" id="UP000243232"/>
    </source>
</evidence>
<keyword evidence="3" id="KW-1185">Reference proteome</keyword>
<keyword evidence="1" id="KW-0732">Signal</keyword>
<protein>
    <submittedName>
        <fullName evidence="2">Peptidoglycan-binding protein, CsiV</fullName>
    </submittedName>
</protein>
<dbReference type="OrthoDB" id="5566524at2"/>
<dbReference type="Proteomes" id="UP000243232">
    <property type="component" value="Chromosome I"/>
</dbReference>
<gene>
    <name evidence="2" type="ORF">SAMN05216296_2255</name>
</gene>
<evidence type="ECO:0000313" key="2">
    <source>
        <dbReference type="EMBL" id="SDU18266.1"/>
    </source>
</evidence>
<name>A0A1H2GEV6_9PSED</name>
<accession>A0A1H2GEV6</accession>
<dbReference type="EMBL" id="LT629785">
    <property type="protein sequence ID" value="SDU18266.1"/>
    <property type="molecule type" value="Genomic_DNA"/>
</dbReference>
<feature type="chain" id="PRO_5009274786" evidence="1">
    <location>
        <begin position="21"/>
        <end position="173"/>
    </location>
</feature>
<dbReference type="InterPro" id="IPR021241">
    <property type="entry name" value="CsiV"/>
</dbReference>
<reference evidence="3" key="1">
    <citation type="submission" date="2016-10" db="EMBL/GenBank/DDBJ databases">
        <authorList>
            <person name="Varghese N."/>
            <person name="Submissions S."/>
        </authorList>
    </citation>
    <scope>NUCLEOTIDE SEQUENCE [LARGE SCALE GENOMIC DNA]</scope>
    <source>
        <strain evidence="3">DSM 17875</strain>
    </source>
</reference>
<sequence>MRLLRTLPLLLALFAPLAMAGPYQVEVLFFRQAGEVIPASQLAPEDWAMGSQPVTAESQRSTALNDAAAKLIPANGYKVLLHQAWAQELGPAPVKVALTAGNQMFGHYPIEGVLTLSENPSIDLEANLWINQIDAEGVLTGSEQLKQSTRLLPGKLTYIDHGSLGLLVRVSPQ</sequence>
<proteinExistence type="predicted"/>
<dbReference type="AlphaFoldDB" id="A0A1H2GEV6"/>